<keyword evidence="2" id="KW-0963">Cytoplasm</keyword>
<dbReference type="InterPro" id="IPR015943">
    <property type="entry name" value="WD40/YVTN_repeat-like_dom_sf"/>
</dbReference>
<comment type="subcellular location">
    <subcellularLocation>
        <location evidence="1">Cytoplasm</location>
    </subcellularLocation>
</comment>
<evidence type="ECO:0000256" key="1">
    <source>
        <dbReference type="ARBA" id="ARBA00004496"/>
    </source>
</evidence>
<evidence type="ECO:0000256" key="4">
    <source>
        <dbReference type="PROSITE-ProRule" id="PRU00221"/>
    </source>
</evidence>
<evidence type="ECO:0000256" key="5">
    <source>
        <dbReference type="SAM" id="MobiDB-lite"/>
    </source>
</evidence>
<feature type="non-terminal residue" evidence="6">
    <location>
        <position position="279"/>
    </location>
</feature>
<dbReference type="EMBL" id="LGRX02005033">
    <property type="protein sequence ID" value="KAK3279287.1"/>
    <property type="molecule type" value="Genomic_DNA"/>
</dbReference>
<protein>
    <submittedName>
        <fullName evidence="6">Uncharacterized protein</fullName>
    </submittedName>
</protein>
<reference evidence="6 7" key="1">
    <citation type="journal article" date="2015" name="Genome Biol. Evol.">
        <title>Comparative Genomics of a Bacterivorous Green Alga Reveals Evolutionary Causalities and Consequences of Phago-Mixotrophic Mode of Nutrition.</title>
        <authorList>
            <person name="Burns J.A."/>
            <person name="Paasch A."/>
            <person name="Narechania A."/>
            <person name="Kim E."/>
        </authorList>
    </citation>
    <scope>NUCLEOTIDE SEQUENCE [LARGE SCALE GENOMIC DNA]</scope>
    <source>
        <strain evidence="6 7">PLY_AMNH</strain>
    </source>
</reference>
<dbReference type="Gene3D" id="2.130.10.10">
    <property type="entry name" value="YVTN repeat-like/Quinoprotein amine dehydrogenase"/>
    <property type="match status" value="1"/>
</dbReference>
<organism evidence="6 7">
    <name type="scientific">Cymbomonas tetramitiformis</name>
    <dbReference type="NCBI Taxonomy" id="36881"/>
    <lineage>
        <taxon>Eukaryota</taxon>
        <taxon>Viridiplantae</taxon>
        <taxon>Chlorophyta</taxon>
        <taxon>Pyramimonadophyceae</taxon>
        <taxon>Pyramimonadales</taxon>
        <taxon>Pyramimonadaceae</taxon>
        <taxon>Cymbomonas</taxon>
    </lineage>
</organism>
<dbReference type="GO" id="GO:0005737">
    <property type="term" value="C:cytoplasm"/>
    <property type="evidence" value="ECO:0007669"/>
    <property type="project" value="UniProtKB-SubCell"/>
</dbReference>
<dbReference type="InterPro" id="IPR051980">
    <property type="entry name" value="WD_repeat_MORG1"/>
</dbReference>
<dbReference type="AlphaFoldDB" id="A0AAE0LBT3"/>
<comment type="caution">
    <text evidence="6">The sequence shown here is derived from an EMBL/GenBank/DDBJ whole genome shotgun (WGS) entry which is preliminary data.</text>
</comment>
<dbReference type="PROSITE" id="PS50294">
    <property type="entry name" value="WD_REPEATS_REGION"/>
    <property type="match status" value="3"/>
</dbReference>
<name>A0AAE0LBT3_9CHLO</name>
<proteinExistence type="inferred from homology"/>
<evidence type="ECO:0000256" key="3">
    <source>
        <dbReference type="ARBA" id="ARBA00038145"/>
    </source>
</evidence>
<dbReference type="PANTHER" id="PTHR22842:SF3">
    <property type="entry name" value="WD REPEAT DOMAIN-CONTAINING PROTEIN 83"/>
    <property type="match status" value="1"/>
</dbReference>
<feature type="repeat" description="WD" evidence="4">
    <location>
        <begin position="104"/>
        <end position="136"/>
    </location>
</feature>
<comment type="similarity">
    <text evidence="3">Belongs to the WD repeat MORG1 family.</text>
</comment>
<dbReference type="InterPro" id="IPR001680">
    <property type="entry name" value="WD40_rpt"/>
</dbReference>
<keyword evidence="4" id="KW-0853">WD repeat</keyword>
<evidence type="ECO:0000313" key="7">
    <source>
        <dbReference type="Proteomes" id="UP001190700"/>
    </source>
</evidence>
<feature type="repeat" description="WD" evidence="4">
    <location>
        <begin position="20"/>
        <end position="52"/>
    </location>
</feature>
<accession>A0AAE0LBT3</accession>
<dbReference type="Pfam" id="PF00400">
    <property type="entry name" value="WD40"/>
    <property type="match status" value="5"/>
</dbReference>
<feature type="repeat" description="WD" evidence="4">
    <location>
        <begin position="62"/>
        <end position="103"/>
    </location>
</feature>
<gene>
    <name evidence="6" type="ORF">CYMTET_12816</name>
</gene>
<dbReference type="PROSITE" id="PS50082">
    <property type="entry name" value="WD_REPEATS_2"/>
    <property type="match status" value="3"/>
</dbReference>
<feature type="region of interest" description="Disordered" evidence="5">
    <location>
        <begin position="251"/>
        <end position="279"/>
    </location>
</feature>
<dbReference type="GO" id="GO:0071013">
    <property type="term" value="C:catalytic step 2 spliceosome"/>
    <property type="evidence" value="ECO:0007669"/>
    <property type="project" value="TreeGrafter"/>
</dbReference>
<dbReference type="InterPro" id="IPR036322">
    <property type="entry name" value="WD40_repeat_dom_sf"/>
</dbReference>
<dbReference type="Proteomes" id="UP001190700">
    <property type="component" value="Unassembled WGS sequence"/>
</dbReference>
<dbReference type="PANTHER" id="PTHR22842">
    <property type="entry name" value="WD40 REPEAT PROTEIN"/>
    <property type="match status" value="1"/>
</dbReference>
<keyword evidence="7" id="KW-1185">Reference proteome</keyword>
<dbReference type="SMART" id="SM00320">
    <property type="entry name" value="WD40"/>
    <property type="match status" value="5"/>
</dbReference>
<evidence type="ECO:0000256" key="2">
    <source>
        <dbReference type="ARBA" id="ARBA00022490"/>
    </source>
</evidence>
<sequence>MNAPSFEDYEKLPKSEVAVLRGHEGPVLAVRFNHNGQYCLTCGKDRTIRLWNPHRELCIKSYEGHGQEVRDVVATVDNSRLASCGGDKQVFYWDVPTGRTIRRFRGHDGAVNSVVFGGDCSVVVTAGYDQAVKFWDCRSQSIDAIQTLTGFKDSVSTVRVQGTCVVAGSVDGTVRTYDVRRGRVTTDDLVQPVTFMQLSHDHRCVVAGCLDATIRLMDRASGQVLNTFEGHTNTSLKLECCTTNSDAYVVNTPTDTQAHPPEGEGKKKKRKEKGEGERG</sequence>
<dbReference type="SUPFAM" id="SSF50978">
    <property type="entry name" value="WD40 repeat-like"/>
    <property type="match status" value="1"/>
</dbReference>
<evidence type="ECO:0000313" key="6">
    <source>
        <dbReference type="EMBL" id="KAK3279287.1"/>
    </source>
</evidence>
<dbReference type="GO" id="GO:0000398">
    <property type="term" value="P:mRNA splicing, via spliceosome"/>
    <property type="evidence" value="ECO:0007669"/>
    <property type="project" value="TreeGrafter"/>
</dbReference>
<dbReference type="CDD" id="cd00200">
    <property type="entry name" value="WD40"/>
    <property type="match status" value="1"/>
</dbReference>